<sequence length="206" mass="23091">MKSAAAAETLSYTCPVEAHISFQMLNTRQCAGCGHESGRTEKYLNLSLVSKDSVSQGLLEYLKAEQLEFKCHCGASESWQRRSFSTLPNVLIVHLQRFEVTPFFTVKKTHEAVSLSTELLLSTNQSAEKIKYSLKSVVSHFGSGVKSGHYVSDGVYRNASPENGNTCWATYNDDLVQETTVSHVCQQRQTTAYLLFYQKQRKQESS</sequence>
<dbReference type="PANTHER" id="PTHR24006">
    <property type="entry name" value="UBIQUITIN CARBOXYL-TERMINAL HYDROLASE"/>
    <property type="match status" value="1"/>
</dbReference>
<dbReference type="InterPro" id="IPR028889">
    <property type="entry name" value="USP"/>
</dbReference>
<dbReference type="PROSITE" id="PS00973">
    <property type="entry name" value="USP_2"/>
    <property type="match status" value="1"/>
</dbReference>
<evidence type="ECO:0000313" key="3">
    <source>
        <dbReference type="Proteomes" id="UP000007303"/>
    </source>
</evidence>
<dbReference type="PROSITE" id="PS50235">
    <property type="entry name" value="USP_3"/>
    <property type="match status" value="1"/>
</dbReference>
<evidence type="ECO:0000259" key="1">
    <source>
        <dbReference type="PROSITE" id="PS50235"/>
    </source>
</evidence>
<dbReference type="SUPFAM" id="SSF54001">
    <property type="entry name" value="Cysteine proteinases"/>
    <property type="match status" value="1"/>
</dbReference>
<dbReference type="GO" id="GO:0005634">
    <property type="term" value="C:nucleus"/>
    <property type="evidence" value="ECO:0007669"/>
    <property type="project" value="TreeGrafter"/>
</dbReference>
<dbReference type="GO" id="GO:0000082">
    <property type="term" value="P:G1/S transition of mitotic cell cycle"/>
    <property type="evidence" value="ECO:0007669"/>
    <property type="project" value="TreeGrafter"/>
</dbReference>
<dbReference type="GO" id="GO:0004843">
    <property type="term" value="F:cysteine-type deubiquitinase activity"/>
    <property type="evidence" value="ECO:0007669"/>
    <property type="project" value="InterPro"/>
</dbReference>
<dbReference type="AlphaFoldDB" id="H3BVT0"/>
<dbReference type="Pfam" id="PF00443">
    <property type="entry name" value="UCH"/>
    <property type="match status" value="1"/>
</dbReference>
<dbReference type="PANTHER" id="PTHR24006:SF915">
    <property type="entry name" value="UBIQUITIN CARBOXYL-TERMINAL HYDROLASE-RELATED"/>
    <property type="match status" value="1"/>
</dbReference>
<dbReference type="CDD" id="cd02257">
    <property type="entry name" value="Peptidase_C19"/>
    <property type="match status" value="1"/>
</dbReference>
<name>H3BVT0_TETNG</name>
<dbReference type="InterPro" id="IPR001394">
    <property type="entry name" value="Peptidase_C19_UCH"/>
</dbReference>
<dbReference type="GO" id="GO:0005829">
    <property type="term" value="C:cytosol"/>
    <property type="evidence" value="ECO:0007669"/>
    <property type="project" value="TreeGrafter"/>
</dbReference>
<dbReference type="InterPro" id="IPR050164">
    <property type="entry name" value="Peptidase_C19"/>
</dbReference>
<accession>H3BVT0</accession>
<organism evidence="2 3">
    <name type="scientific">Tetraodon nigroviridis</name>
    <name type="common">Spotted green pufferfish</name>
    <name type="synonym">Chelonodon nigroviridis</name>
    <dbReference type="NCBI Taxonomy" id="99883"/>
    <lineage>
        <taxon>Eukaryota</taxon>
        <taxon>Metazoa</taxon>
        <taxon>Chordata</taxon>
        <taxon>Craniata</taxon>
        <taxon>Vertebrata</taxon>
        <taxon>Euteleostomi</taxon>
        <taxon>Actinopterygii</taxon>
        <taxon>Neopterygii</taxon>
        <taxon>Teleostei</taxon>
        <taxon>Neoteleostei</taxon>
        <taxon>Acanthomorphata</taxon>
        <taxon>Eupercaria</taxon>
        <taxon>Tetraodontiformes</taxon>
        <taxon>Tetradontoidea</taxon>
        <taxon>Tetraodontidae</taxon>
        <taxon>Tetraodon</taxon>
    </lineage>
</organism>
<dbReference type="InterPro" id="IPR038765">
    <property type="entry name" value="Papain-like_cys_pep_sf"/>
</dbReference>
<dbReference type="Proteomes" id="UP000007303">
    <property type="component" value="Unassembled WGS sequence"/>
</dbReference>
<dbReference type="GO" id="GO:0016579">
    <property type="term" value="P:protein deubiquitination"/>
    <property type="evidence" value="ECO:0007669"/>
    <property type="project" value="InterPro"/>
</dbReference>
<reference evidence="2" key="3">
    <citation type="submission" date="2025-09" db="UniProtKB">
        <authorList>
            <consortium name="Ensembl"/>
        </authorList>
    </citation>
    <scope>IDENTIFICATION</scope>
</reference>
<reference evidence="2" key="2">
    <citation type="submission" date="2025-08" db="UniProtKB">
        <authorList>
            <consortium name="Ensembl"/>
        </authorList>
    </citation>
    <scope>IDENTIFICATION</scope>
</reference>
<feature type="domain" description="USP" evidence="1">
    <location>
        <begin position="1"/>
        <end position="200"/>
    </location>
</feature>
<dbReference type="InParanoid" id="H3BVT0"/>
<dbReference type="STRING" id="99883.ENSTNIP00000000092"/>
<reference evidence="3" key="1">
    <citation type="journal article" date="2004" name="Nature">
        <title>Genome duplication in the teleost fish Tetraodon nigroviridis reveals the early vertebrate proto-karyotype.</title>
        <authorList>
            <person name="Jaillon O."/>
            <person name="Aury J.-M."/>
            <person name="Brunet F."/>
            <person name="Petit J.-L."/>
            <person name="Stange-Thomann N."/>
            <person name="Mauceli E."/>
            <person name="Bouneau L."/>
            <person name="Fischer C."/>
            <person name="Ozouf-Costaz C."/>
            <person name="Bernot A."/>
            <person name="Nicaud S."/>
            <person name="Jaffe D."/>
            <person name="Fisher S."/>
            <person name="Lutfalla G."/>
            <person name="Dossat C."/>
            <person name="Segurens B."/>
            <person name="Dasilva C."/>
            <person name="Salanoubat M."/>
            <person name="Levy M."/>
            <person name="Boudet N."/>
            <person name="Castellano S."/>
            <person name="Anthouard V."/>
            <person name="Jubin C."/>
            <person name="Castelli V."/>
            <person name="Katinka M."/>
            <person name="Vacherie B."/>
            <person name="Biemont C."/>
            <person name="Skalli Z."/>
            <person name="Cattolico L."/>
            <person name="Poulain J."/>
            <person name="De Berardinis V."/>
            <person name="Cruaud C."/>
            <person name="Duprat S."/>
            <person name="Brottier P."/>
            <person name="Coutanceau J.-P."/>
            <person name="Gouzy J."/>
            <person name="Parra G."/>
            <person name="Lardier G."/>
            <person name="Chapple C."/>
            <person name="McKernan K.J."/>
            <person name="McEwan P."/>
            <person name="Bosak S."/>
            <person name="Kellis M."/>
            <person name="Volff J.-N."/>
            <person name="Guigo R."/>
            <person name="Zody M.C."/>
            <person name="Mesirov J."/>
            <person name="Lindblad-Toh K."/>
            <person name="Birren B."/>
            <person name="Nusbaum C."/>
            <person name="Kahn D."/>
            <person name="Robinson-Rechavi M."/>
            <person name="Laudet V."/>
            <person name="Schachter V."/>
            <person name="Quetier F."/>
            <person name="Saurin W."/>
            <person name="Scarpelli C."/>
            <person name="Wincker P."/>
            <person name="Lander E.S."/>
            <person name="Weissenbach J."/>
            <person name="Roest Crollius H."/>
        </authorList>
    </citation>
    <scope>NUCLEOTIDE SEQUENCE [LARGE SCALE GENOMIC DNA]</scope>
</reference>
<proteinExistence type="predicted"/>
<dbReference type="Gene3D" id="3.90.70.10">
    <property type="entry name" value="Cysteine proteinases"/>
    <property type="match status" value="1"/>
</dbReference>
<dbReference type="InterPro" id="IPR018200">
    <property type="entry name" value="USP_CS"/>
</dbReference>
<dbReference type="Ensembl" id="ENSTNIT00000003158.1">
    <property type="protein sequence ID" value="ENSTNIP00000000092.1"/>
    <property type="gene ID" value="ENSTNIG00000000476.1"/>
</dbReference>
<dbReference type="GeneTree" id="ENSGT00940000168459"/>
<protein>
    <recommendedName>
        <fullName evidence="1">USP domain-containing protein</fullName>
    </recommendedName>
</protein>
<evidence type="ECO:0000313" key="2">
    <source>
        <dbReference type="Ensembl" id="ENSTNIP00000000092.1"/>
    </source>
</evidence>
<keyword evidence="3" id="KW-1185">Reference proteome</keyword>